<evidence type="ECO:0000313" key="2">
    <source>
        <dbReference type="Proteomes" id="UP001487305"/>
    </source>
</evidence>
<sequence>TPQQRSLERRSISAAIIIYQPLRRSFDIGEDDEVLLNPVFECVGRSFDALYAMSSSMHEQ</sequence>
<dbReference type="RefSeq" id="WP_349227826.1">
    <property type="nucleotide sequence ID" value="NZ_JBBNOP010000014.1"/>
</dbReference>
<name>A0ABV1JFS8_9ACTN</name>
<feature type="non-terminal residue" evidence="1">
    <location>
        <position position="1"/>
    </location>
</feature>
<evidence type="ECO:0000313" key="1">
    <source>
        <dbReference type="EMBL" id="MEQ3363943.1"/>
    </source>
</evidence>
<dbReference type="EMBL" id="JBBNOP010000014">
    <property type="protein sequence ID" value="MEQ3363943.1"/>
    <property type="molecule type" value="Genomic_DNA"/>
</dbReference>
<dbReference type="Proteomes" id="UP001487305">
    <property type="component" value="Unassembled WGS sequence"/>
</dbReference>
<accession>A0ABV1JFS8</accession>
<organism evidence="1 2">
    <name type="scientific">Raoultibacter massiliensis</name>
    <dbReference type="NCBI Taxonomy" id="1852371"/>
    <lineage>
        <taxon>Bacteria</taxon>
        <taxon>Bacillati</taxon>
        <taxon>Actinomycetota</taxon>
        <taxon>Coriobacteriia</taxon>
        <taxon>Eggerthellales</taxon>
        <taxon>Eggerthellaceae</taxon>
        <taxon>Raoultibacter</taxon>
    </lineage>
</organism>
<gene>
    <name evidence="1" type="ORF">AAA083_13245</name>
</gene>
<protein>
    <submittedName>
        <fullName evidence="1">Uncharacterized protein</fullName>
    </submittedName>
</protein>
<reference evidence="1 2" key="1">
    <citation type="submission" date="2024-04" db="EMBL/GenBank/DDBJ databases">
        <title>Human intestinal bacterial collection.</title>
        <authorList>
            <person name="Pauvert C."/>
            <person name="Hitch T.C.A."/>
            <person name="Clavel T."/>
        </authorList>
    </citation>
    <scope>NUCLEOTIDE SEQUENCE [LARGE SCALE GENOMIC DNA]</scope>
    <source>
        <strain evidence="1 2">CLA-KB-H42</strain>
    </source>
</reference>
<proteinExistence type="predicted"/>
<comment type="caution">
    <text evidence="1">The sequence shown here is derived from an EMBL/GenBank/DDBJ whole genome shotgun (WGS) entry which is preliminary data.</text>
</comment>
<keyword evidence="2" id="KW-1185">Reference proteome</keyword>